<gene>
    <name evidence="2" type="ORF">PSM7751_00361</name>
</gene>
<keyword evidence="3" id="KW-1185">Reference proteome</keyword>
<sequence>MFQYHPPANLDRPPLPVIDGGRPDNDEEGSS</sequence>
<proteinExistence type="predicted"/>
<feature type="region of interest" description="Disordered" evidence="1">
    <location>
        <begin position="1"/>
        <end position="31"/>
    </location>
</feature>
<evidence type="ECO:0000313" key="3">
    <source>
        <dbReference type="Proteomes" id="UP000193963"/>
    </source>
</evidence>
<dbReference type="AlphaFoldDB" id="A0A1X6Y9Y9"/>
<accession>A0A1X6Y9Y9</accession>
<dbReference type="EMBL" id="FWFN01000001">
    <property type="protein sequence ID" value="SLN14535.1"/>
    <property type="molecule type" value="Genomic_DNA"/>
</dbReference>
<evidence type="ECO:0000313" key="2">
    <source>
        <dbReference type="EMBL" id="SLN14535.1"/>
    </source>
</evidence>
<protein>
    <submittedName>
        <fullName evidence="2">Uncharacterized protein</fullName>
    </submittedName>
</protein>
<reference evidence="2 3" key="1">
    <citation type="submission" date="2017-03" db="EMBL/GenBank/DDBJ databases">
        <authorList>
            <person name="Afonso C.L."/>
            <person name="Miller P.J."/>
            <person name="Scott M.A."/>
            <person name="Spackman E."/>
            <person name="Goraichik I."/>
            <person name="Dimitrov K.M."/>
            <person name="Suarez D.L."/>
            <person name="Swayne D.E."/>
        </authorList>
    </citation>
    <scope>NUCLEOTIDE SEQUENCE [LARGE SCALE GENOMIC DNA]</scope>
    <source>
        <strain evidence="2 3">CECT 7751</strain>
    </source>
</reference>
<evidence type="ECO:0000256" key="1">
    <source>
        <dbReference type="SAM" id="MobiDB-lite"/>
    </source>
</evidence>
<organism evidence="2 3">
    <name type="scientific">Pseudooceanicola marinus</name>
    <dbReference type="NCBI Taxonomy" id="396013"/>
    <lineage>
        <taxon>Bacteria</taxon>
        <taxon>Pseudomonadati</taxon>
        <taxon>Pseudomonadota</taxon>
        <taxon>Alphaproteobacteria</taxon>
        <taxon>Rhodobacterales</taxon>
        <taxon>Paracoccaceae</taxon>
        <taxon>Pseudooceanicola</taxon>
    </lineage>
</organism>
<dbReference type="Proteomes" id="UP000193963">
    <property type="component" value="Unassembled WGS sequence"/>
</dbReference>
<name>A0A1X6Y9Y9_9RHOB</name>